<keyword evidence="1" id="KW-0805">Transcription regulation</keyword>
<gene>
    <name evidence="5" type="primary">ydfH_3</name>
    <name evidence="5" type="ORF">PSA7680_02416</name>
</gene>
<dbReference type="InterPro" id="IPR011711">
    <property type="entry name" value="GntR_C"/>
</dbReference>
<dbReference type="OrthoDB" id="9788098at2"/>
<dbReference type="InterPro" id="IPR000524">
    <property type="entry name" value="Tscrpt_reg_HTH_GntR"/>
</dbReference>
<dbReference type="Gene3D" id="1.10.10.10">
    <property type="entry name" value="Winged helix-like DNA-binding domain superfamily/Winged helix DNA-binding domain"/>
    <property type="match status" value="1"/>
</dbReference>
<dbReference type="AlphaFoldDB" id="A0A1Y5SS45"/>
<evidence type="ECO:0000256" key="3">
    <source>
        <dbReference type="ARBA" id="ARBA00023163"/>
    </source>
</evidence>
<dbReference type="PANTHER" id="PTHR43537">
    <property type="entry name" value="TRANSCRIPTIONAL REGULATOR, GNTR FAMILY"/>
    <property type="match status" value="1"/>
</dbReference>
<dbReference type="Proteomes" id="UP000193409">
    <property type="component" value="Unassembled WGS sequence"/>
</dbReference>
<evidence type="ECO:0000313" key="5">
    <source>
        <dbReference type="EMBL" id="SLN47056.1"/>
    </source>
</evidence>
<keyword evidence="2" id="KW-0238">DNA-binding</keyword>
<dbReference type="InterPro" id="IPR008920">
    <property type="entry name" value="TF_FadR/GntR_C"/>
</dbReference>
<proteinExistence type="predicted"/>
<accession>A0A1Y5SS45</accession>
<keyword evidence="3" id="KW-0804">Transcription</keyword>
<feature type="domain" description="HTH gntR-type" evidence="4">
    <location>
        <begin position="14"/>
        <end position="81"/>
    </location>
</feature>
<dbReference type="SMART" id="SM00345">
    <property type="entry name" value="HTH_GNTR"/>
    <property type="match status" value="1"/>
</dbReference>
<dbReference type="PANTHER" id="PTHR43537:SF5">
    <property type="entry name" value="UXU OPERON TRANSCRIPTIONAL REGULATOR"/>
    <property type="match status" value="1"/>
</dbReference>
<dbReference type="SMART" id="SM00895">
    <property type="entry name" value="FCD"/>
    <property type="match status" value="1"/>
</dbReference>
<dbReference type="SUPFAM" id="SSF48008">
    <property type="entry name" value="GntR ligand-binding domain-like"/>
    <property type="match status" value="1"/>
</dbReference>
<dbReference type="InterPro" id="IPR036388">
    <property type="entry name" value="WH-like_DNA-bd_sf"/>
</dbReference>
<dbReference type="Pfam" id="PF00392">
    <property type="entry name" value="GntR"/>
    <property type="match status" value="1"/>
</dbReference>
<dbReference type="Pfam" id="PF07729">
    <property type="entry name" value="FCD"/>
    <property type="match status" value="1"/>
</dbReference>
<organism evidence="5 6">
    <name type="scientific">Pseudoruegeria aquimaris</name>
    <dbReference type="NCBI Taxonomy" id="393663"/>
    <lineage>
        <taxon>Bacteria</taxon>
        <taxon>Pseudomonadati</taxon>
        <taxon>Pseudomonadota</taxon>
        <taxon>Alphaproteobacteria</taxon>
        <taxon>Rhodobacterales</taxon>
        <taxon>Roseobacteraceae</taxon>
        <taxon>Pseudoruegeria</taxon>
    </lineage>
</organism>
<dbReference type="EMBL" id="FWFQ01000016">
    <property type="protein sequence ID" value="SLN47056.1"/>
    <property type="molecule type" value="Genomic_DNA"/>
</dbReference>
<protein>
    <submittedName>
        <fullName evidence="5">Putative HTH-type transcriptional regulator YdfH</fullName>
    </submittedName>
</protein>
<dbReference type="GO" id="GO:0003700">
    <property type="term" value="F:DNA-binding transcription factor activity"/>
    <property type="evidence" value="ECO:0007669"/>
    <property type="project" value="InterPro"/>
</dbReference>
<evidence type="ECO:0000256" key="2">
    <source>
        <dbReference type="ARBA" id="ARBA00023125"/>
    </source>
</evidence>
<keyword evidence="6" id="KW-1185">Reference proteome</keyword>
<evidence type="ECO:0000259" key="4">
    <source>
        <dbReference type="PROSITE" id="PS50949"/>
    </source>
</evidence>
<evidence type="ECO:0000256" key="1">
    <source>
        <dbReference type="ARBA" id="ARBA00023015"/>
    </source>
</evidence>
<dbReference type="SUPFAM" id="SSF46785">
    <property type="entry name" value="Winged helix' DNA-binding domain"/>
    <property type="match status" value="1"/>
</dbReference>
<name>A0A1Y5SS45_9RHOB</name>
<evidence type="ECO:0000313" key="6">
    <source>
        <dbReference type="Proteomes" id="UP000193409"/>
    </source>
</evidence>
<dbReference type="InterPro" id="IPR036390">
    <property type="entry name" value="WH_DNA-bd_sf"/>
</dbReference>
<dbReference type="PROSITE" id="PS50949">
    <property type="entry name" value="HTH_GNTR"/>
    <property type="match status" value="1"/>
</dbReference>
<dbReference type="GO" id="GO:0003677">
    <property type="term" value="F:DNA binding"/>
    <property type="evidence" value="ECO:0007669"/>
    <property type="project" value="UniProtKB-KW"/>
</dbReference>
<sequence length="231" mass="25687">MNEPAIAPLPAAANSATEQVYQALYDAVISLELPPGSKVSEAEIARRLDVSRQPVRDAFFRLSKVGFLSIRPQRATLITRISERAVQDAVFTRTALEVECLREAMRNLTAEDAEALKANLAGQEEALEHPEPARFHELDEALHARLCAIAGHPHAWVLIQEQKAHMDRVRYITLSAERRHTVLGEHRALIDAILAGDAARAEACLRSHIGEIRQTLQKARAEHPEFFAEAD</sequence>
<reference evidence="5 6" key="1">
    <citation type="submission" date="2017-03" db="EMBL/GenBank/DDBJ databases">
        <authorList>
            <person name="Afonso C.L."/>
            <person name="Miller P.J."/>
            <person name="Scott M.A."/>
            <person name="Spackman E."/>
            <person name="Goraichik I."/>
            <person name="Dimitrov K.M."/>
            <person name="Suarez D.L."/>
            <person name="Swayne D.E."/>
        </authorList>
    </citation>
    <scope>NUCLEOTIDE SEQUENCE [LARGE SCALE GENOMIC DNA]</scope>
    <source>
        <strain evidence="5 6">CECT 7680</strain>
    </source>
</reference>
<dbReference type="Gene3D" id="1.20.120.530">
    <property type="entry name" value="GntR ligand-binding domain-like"/>
    <property type="match status" value="1"/>
</dbReference>
<dbReference type="RefSeq" id="WP_085868967.1">
    <property type="nucleotide sequence ID" value="NZ_FWFQ01000016.1"/>
</dbReference>